<accession>A0ABD1WPM3</accession>
<dbReference type="AlphaFoldDB" id="A0ABD1WPM3"/>
<reference evidence="4" key="1">
    <citation type="submission" date="2024-07" db="EMBL/GenBank/DDBJ databases">
        <title>Two chromosome-level genome assemblies of Korean endemic species Abeliophyllum distichum and Forsythia ovata (Oleaceae).</title>
        <authorList>
            <person name="Jang H."/>
        </authorList>
    </citation>
    <scope>NUCLEOTIDE SEQUENCE [LARGE SCALE GENOMIC DNA]</scope>
</reference>
<comment type="caution">
    <text evidence="3">The sequence shown here is derived from an EMBL/GenBank/DDBJ whole genome shotgun (WGS) entry which is preliminary data.</text>
</comment>
<feature type="compositionally biased region" description="Low complexity" evidence="1">
    <location>
        <begin position="28"/>
        <end position="41"/>
    </location>
</feature>
<gene>
    <name evidence="3" type="ORF">Fot_11855</name>
</gene>
<dbReference type="Proteomes" id="UP001604277">
    <property type="component" value="Unassembled WGS sequence"/>
</dbReference>
<evidence type="ECO:0000256" key="2">
    <source>
        <dbReference type="SAM" id="SignalP"/>
    </source>
</evidence>
<evidence type="ECO:0000313" key="3">
    <source>
        <dbReference type="EMBL" id="KAL2550325.1"/>
    </source>
</evidence>
<feature type="chain" id="PRO_5044849740" evidence="2">
    <location>
        <begin position="20"/>
        <end position="123"/>
    </location>
</feature>
<feature type="region of interest" description="Disordered" evidence="1">
    <location>
        <begin position="102"/>
        <end position="123"/>
    </location>
</feature>
<dbReference type="EMBL" id="JBFOLJ010000003">
    <property type="protein sequence ID" value="KAL2550325.1"/>
    <property type="molecule type" value="Genomic_DNA"/>
</dbReference>
<organism evidence="3 4">
    <name type="scientific">Forsythia ovata</name>
    <dbReference type="NCBI Taxonomy" id="205694"/>
    <lineage>
        <taxon>Eukaryota</taxon>
        <taxon>Viridiplantae</taxon>
        <taxon>Streptophyta</taxon>
        <taxon>Embryophyta</taxon>
        <taxon>Tracheophyta</taxon>
        <taxon>Spermatophyta</taxon>
        <taxon>Magnoliopsida</taxon>
        <taxon>eudicotyledons</taxon>
        <taxon>Gunneridae</taxon>
        <taxon>Pentapetalae</taxon>
        <taxon>asterids</taxon>
        <taxon>lamiids</taxon>
        <taxon>Lamiales</taxon>
        <taxon>Oleaceae</taxon>
        <taxon>Forsythieae</taxon>
        <taxon>Forsythia</taxon>
    </lineage>
</organism>
<proteinExistence type="predicted"/>
<name>A0ABD1WPM3_9LAMI</name>
<feature type="region of interest" description="Disordered" evidence="1">
    <location>
        <begin position="22"/>
        <end position="58"/>
    </location>
</feature>
<protein>
    <submittedName>
        <fullName evidence="3">B3 domain-containing transcription factor ABI3-like</fullName>
    </submittedName>
</protein>
<sequence>MIFRLFLIFRACLCPRLLRQPKYRKKQSQQQPSSSSASSVSRSKKRSQILPSPEDAIGDVDCMNVMENFGYRDLIDSNEIWDHLQFSEVKTLKDIWKTRRMRGSQQVQKKRNQDEENYGFSFL</sequence>
<evidence type="ECO:0000256" key="1">
    <source>
        <dbReference type="SAM" id="MobiDB-lite"/>
    </source>
</evidence>
<evidence type="ECO:0000313" key="4">
    <source>
        <dbReference type="Proteomes" id="UP001604277"/>
    </source>
</evidence>
<keyword evidence="4" id="KW-1185">Reference proteome</keyword>
<keyword evidence="2" id="KW-0732">Signal</keyword>
<feature type="signal peptide" evidence="2">
    <location>
        <begin position="1"/>
        <end position="19"/>
    </location>
</feature>